<feature type="repeat" description="ANK" evidence="2">
    <location>
        <begin position="1362"/>
        <end position="1394"/>
    </location>
</feature>
<dbReference type="PANTHER" id="PTHR10039">
    <property type="entry name" value="AMELOGENIN"/>
    <property type="match status" value="1"/>
</dbReference>
<dbReference type="PROSITE" id="PS50088">
    <property type="entry name" value="ANK_REPEAT"/>
    <property type="match status" value="5"/>
</dbReference>
<proteinExistence type="predicted"/>
<name>A0ABR1UZ36_9PEZI</name>
<keyword evidence="6" id="KW-1185">Reference proteome</keyword>
<evidence type="ECO:0008006" key="7">
    <source>
        <dbReference type="Google" id="ProtNLM"/>
    </source>
</evidence>
<dbReference type="SUPFAM" id="SSF52540">
    <property type="entry name" value="P-loop containing nucleoside triphosphate hydrolases"/>
    <property type="match status" value="1"/>
</dbReference>
<dbReference type="PROSITE" id="PS50297">
    <property type="entry name" value="ANK_REP_REGION"/>
    <property type="match status" value="3"/>
</dbReference>
<dbReference type="Proteomes" id="UP001446871">
    <property type="component" value="Unassembled WGS sequence"/>
</dbReference>
<reference evidence="5 6" key="1">
    <citation type="submission" date="2023-01" db="EMBL/GenBank/DDBJ databases">
        <title>Analysis of 21 Apiospora genomes using comparative genomics revels a genus with tremendous synthesis potential of carbohydrate active enzymes and secondary metabolites.</title>
        <authorList>
            <person name="Sorensen T."/>
        </authorList>
    </citation>
    <scope>NUCLEOTIDE SEQUENCE [LARGE SCALE GENOMIC DNA]</scope>
    <source>
        <strain evidence="5 6">CBS 83171</strain>
    </source>
</reference>
<dbReference type="EMBL" id="JAQQWM010000005">
    <property type="protein sequence ID" value="KAK8064209.1"/>
    <property type="molecule type" value="Genomic_DNA"/>
</dbReference>
<keyword evidence="1" id="KW-0677">Repeat</keyword>
<feature type="repeat" description="ANK" evidence="2">
    <location>
        <begin position="1515"/>
        <end position="1547"/>
    </location>
</feature>
<evidence type="ECO:0000259" key="4">
    <source>
        <dbReference type="Pfam" id="PF24883"/>
    </source>
</evidence>
<evidence type="ECO:0000259" key="3">
    <source>
        <dbReference type="Pfam" id="PF17111"/>
    </source>
</evidence>
<dbReference type="Pfam" id="PF12796">
    <property type="entry name" value="Ank_2"/>
    <property type="match status" value="1"/>
</dbReference>
<accession>A0ABR1UZ36</accession>
<feature type="domain" description="Nephrocystin 3-like N-terminal" evidence="4">
    <location>
        <begin position="222"/>
        <end position="385"/>
    </location>
</feature>
<evidence type="ECO:0000256" key="1">
    <source>
        <dbReference type="ARBA" id="ARBA00022737"/>
    </source>
</evidence>
<evidence type="ECO:0000256" key="2">
    <source>
        <dbReference type="PROSITE-ProRule" id="PRU00023"/>
    </source>
</evidence>
<feature type="repeat" description="ANK" evidence="2">
    <location>
        <begin position="1548"/>
        <end position="1580"/>
    </location>
</feature>
<dbReference type="InterPro" id="IPR002110">
    <property type="entry name" value="Ankyrin_rpt"/>
</dbReference>
<dbReference type="Gene3D" id="1.25.40.20">
    <property type="entry name" value="Ankyrin repeat-containing domain"/>
    <property type="match status" value="6"/>
</dbReference>
<dbReference type="Pfam" id="PF24883">
    <property type="entry name" value="NPHP3_N"/>
    <property type="match status" value="1"/>
</dbReference>
<feature type="domain" description="Azaphilone pigments biosynthesis cluster protein L N-terminal" evidence="3">
    <location>
        <begin position="2"/>
        <end position="164"/>
    </location>
</feature>
<comment type="caution">
    <text evidence="5">The sequence shown here is derived from an EMBL/GenBank/DDBJ whole genome shotgun (WGS) entry which is preliminary data.</text>
</comment>
<dbReference type="Pfam" id="PF17111">
    <property type="entry name" value="PigL_N"/>
    <property type="match status" value="1"/>
</dbReference>
<dbReference type="InterPro" id="IPR027417">
    <property type="entry name" value="P-loop_NTPase"/>
</dbReference>
<dbReference type="InterPro" id="IPR031348">
    <property type="entry name" value="PigL_N"/>
</dbReference>
<sequence length="2186" mass="243362">MADPLSIAAGIAGLISLADLVFTHLVDYGKSVKNAGAESRQLAKEVIMLRGLLDSLKRLADTLDNDTFSSKYGNSYLEACKKTLNDIVDLLVAHQASTASTLRWSFRARRIKELHNELSRHKDTINMALSANSLEAVQGLSSQERDHARELIALSTSSLDAIHLLSSQEQAHATEIIAVIRDTSEITSRIHIDKQRSEIQTYYLRSNPQSNYETSRQLRHQGTGRWLVKLPEFQHWLAVPGSILWLKGIPGAGKTVLAGVVIEEALNKSTEVTPSAFFFCDYKNEDTHSPGTVLRALVYQLAIQKKEAYDLLEHHYETHHSTGMHKTPSIQSLSDLLQEIAGLYTHVFLTVDGIDECGTQADEVLETLIAISDATENISMALLSRDEDNIRHQLHQHQLDGLCVPIEIAAHKDDISDYVQAQLEDKIEKRQLLLNNPKLKEEILETLVNGAKGMFRWVACQLDELALCDSDQECRDALKSLPPTLDETYIRILQRIPPRKARMVGLALNCIAHSRSPLTMTQLRELLSIPKAGKPLKFDDIIHESAITKHCSSLLRKTRDGSFLEFSHFSVLEFLGGDRTKASNLDKFHVSKSYFEELMAIEYLKYLQLGNFNESPSNMGDMDHLKNLKEREDRYPLYSLAARDWLFYASAHWEHPEVMSLAKSLFSPSKTNAFTSWVAYLIITLDTKCHPLLDPDSVIELLTHSDFTPLHLAALLSLPEICAYLLEQNLDTNLKSPVGNPLQCAVQGVTSFYEPGQLDEDHTDWDPFPFLSYSHCMAAIPSTIDCMYGATLQFRCCYPSTGLSLLGIAFNTVVSFGMLALPMALISAGEELQDEDVDCAENMLHRLSRSYDGFWFDTEIFESFFEALLLLVDKSPAHLRLCSLFWQQAAENRVEFTFDTTKIDTRIVYATGIDTEHVFETVRTGNEPALRMILQDPRFEPSAAIDETTGNSLLHEAMDKEYFFKPGIVRLLLNAGCNTKSTNLAGELPIHLWMGYDPDDEDDVTRWLEFLPDFDVDCSCQDLEGDNVLHRAESPSKLKAILECQSPDCIIQALQATNAKGYAPFPYLLSMNRQECAEILTEYIKSFAMVISPVPVLLLAVKHNSERIFEFLINSDLGVSSYDGCGRNPLHFLSPQAKEEFVIRLKLLYPKACNLHSVVGPPLRSYMLRCIEYWRPYRTDVPIRTNAAVITQLFVEDTPSSPMWEIFASAIVPALANKNAKAEVANFGICLIKLGYLASYESYTKQSGLIPLTEHFLSEDPHVKLLYSSQLLDQVIRQTNYWSEFLESHLAVPLLKTSMKSCDTKLTRLMVEKGMSVHRRANGRSALEHFVCEGGNTKEERAVFSIIICHTDKSRINEIGNDGLGILHLCRAEGSEWMMELLIQRGADPDLSSTTGNRYPPVVYHLLDGRFQHTSALLRGGADPLKPRANGFNAILAASFRGATRILEDIHGSGQYEEKAAWQQTGSLDVTLGSRRFTYRGLNGLHLASVCGHVEVLEFYKNRGLLESLESKSDSGFRPIHYAALGGSLMAVEFLCEQGCDVRAKAIDGRTPLHLAAINGHQEVSKALVEAGCTPSLDTYNRSPLFYAHQSGKTTSIEYLGSIDPIPGCTSQQANAIGIASLLPQKATAGSLEDAIAQDNLVVCQRLYDSGFSMETSLPSCGGCSPLIKAIIANRLEFIQWFLEKKVSMATTACCLQGFPTTLHLILSKVTSVPILSKGLQNYMEQGGTFLGESPPLMYTTVVNNNIVGLQTLLNHLKQNEEHYSDVNNIRGKDMLSVAVNEADPSSVTPIYHAAVNLGNIDAIDLLLDMGADVNSSSQELPTPLLGVITNGKSNKFKTAMHLIAKGADIECRSPLGSTPLMEASLYGLFPIVQSLVDAKAVLAVTDFSKRSPLHFAAGRPWTIEDCRIFATLSQRGLDIHSLDSIGWSALHLASERSQFTSYLLNTDIRLEDSKALPWTWVSVPKDSEYSGFLRLARRKYRPEVLKRFINLSPSDAWSPLCLAATCDSLAVMDNLLGIGAQLDSDGSPSGSALMVACEYGRKKSVTFLIRRGAALAYSSPSGFRSAHIAAQKFPDILRWLLVGRFIDQAKLQAAATTSDGLGDSDFRDVSYTWGGPIQVELVITGAMERRPKESFGEYWIRLMREKKAWRGKVVPQRPGRRTTRNMHLWPKEYVHIHSDGYEAKS</sequence>
<feature type="repeat" description="ANK" evidence="2">
    <location>
        <begin position="1792"/>
        <end position="1819"/>
    </location>
</feature>
<dbReference type="InterPro" id="IPR056884">
    <property type="entry name" value="NPHP3-like_N"/>
</dbReference>
<dbReference type="InterPro" id="IPR036770">
    <property type="entry name" value="Ankyrin_rpt-contain_sf"/>
</dbReference>
<feature type="repeat" description="ANK" evidence="2">
    <location>
        <begin position="705"/>
        <end position="737"/>
    </location>
</feature>
<dbReference type="SUPFAM" id="SSF140860">
    <property type="entry name" value="Pseudo ankyrin repeat-like"/>
    <property type="match status" value="1"/>
</dbReference>
<dbReference type="Gene3D" id="3.40.50.300">
    <property type="entry name" value="P-loop containing nucleotide triphosphate hydrolases"/>
    <property type="match status" value="1"/>
</dbReference>
<keyword evidence="2" id="KW-0040">ANK repeat</keyword>
<dbReference type="Pfam" id="PF00023">
    <property type="entry name" value="Ank"/>
    <property type="match status" value="1"/>
</dbReference>
<gene>
    <name evidence="5" type="ORF">PG996_008861</name>
</gene>
<evidence type="ECO:0000313" key="5">
    <source>
        <dbReference type="EMBL" id="KAK8064209.1"/>
    </source>
</evidence>
<dbReference type="PANTHER" id="PTHR10039:SF16">
    <property type="entry name" value="GPI INOSITOL-DEACYLASE"/>
    <property type="match status" value="1"/>
</dbReference>
<protein>
    <recommendedName>
        <fullName evidence="7">NACHT domain-containing protein</fullName>
    </recommendedName>
</protein>
<dbReference type="PRINTS" id="PR01415">
    <property type="entry name" value="ANKYRIN"/>
</dbReference>
<evidence type="ECO:0000313" key="6">
    <source>
        <dbReference type="Proteomes" id="UP001446871"/>
    </source>
</evidence>
<dbReference type="SUPFAM" id="SSF48403">
    <property type="entry name" value="Ankyrin repeat"/>
    <property type="match status" value="4"/>
</dbReference>
<organism evidence="5 6">
    <name type="scientific">Apiospora saccharicola</name>
    <dbReference type="NCBI Taxonomy" id="335842"/>
    <lineage>
        <taxon>Eukaryota</taxon>
        <taxon>Fungi</taxon>
        <taxon>Dikarya</taxon>
        <taxon>Ascomycota</taxon>
        <taxon>Pezizomycotina</taxon>
        <taxon>Sordariomycetes</taxon>
        <taxon>Xylariomycetidae</taxon>
        <taxon>Amphisphaeriales</taxon>
        <taxon>Apiosporaceae</taxon>
        <taxon>Apiospora</taxon>
    </lineage>
</organism>
<dbReference type="SMART" id="SM00248">
    <property type="entry name" value="ANK"/>
    <property type="match status" value="15"/>
</dbReference>